<dbReference type="AlphaFoldDB" id="A0A286UEE6"/>
<feature type="region of interest" description="Disordered" evidence="1">
    <location>
        <begin position="64"/>
        <end position="101"/>
    </location>
</feature>
<dbReference type="Proteomes" id="UP000217199">
    <property type="component" value="Unassembled WGS sequence"/>
</dbReference>
<accession>A0A286UEE6</accession>
<proteinExistence type="predicted"/>
<feature type="compositionally biased region" description="Basic and acidic residues" evidence="1">
    <location>
        <begin position="141"/>
        <end position="160"/>
    </location>
</feature>
<evidence type="ECO:0000256" key="1">
    <source>
        <dbReference type="SAM" id="MobiDB-lite"/>
    </source>
</evidence>
<evidence type="ECO:0000259" key="3">
    <source>
        <dbReference type="Pfam" id="PF25871"/>
    </source>
</evidence>
<feature type="domain" description="Peroxisomal membrane protein PEX14-like KPWE" evidence="2">
    <location>
        <begin position="111"/>
        <end position="159"/>
    </location>
</feature>
<sequence>MNVYERFAAYPFDTDKAFQDGLSDILKDVNESVNREELLLKAKMFYFSTITGQQISWEDVNSSTLTETMPHSQTDKGDINQMPEGNAAKNEQPIEGNPGSVNLADMHAKARELTFAEITALIESNQTHLIPNNEIIPGGINEREPSQAKEKPRKKPWEKD</sequence>
<dbReference type="Pfam" id="PF25871">
    <property type="entry name" value="HTH_76"/>
    <property type="match status" value="1"/>
</dbReference>
<dbReference type="PANTHER" id="PTHR36855:SF1">
    <property type="entry name" value="PEROXISOME MEMBRANE ANCHOR PROTEIN PEX14P N-TERMINAL DOMAIN-CONTAINING PROTEIN"/>
    <property type="match status" value="1"/>
</dbReference>
<evidence type="ECO:0000313" key="4">
    <source>
        <dbReference type="EMBL" id="PAV17865.1"/>
    </source>
</evidence>
<name>A0A286UEE6_9AGAM</name>
<gene>
    <name evidence="4" type="ORF">PNOK_0635100</name>
</gene>
<dbReference type="EMBL" id="NBII01000006">
    <property type="protein sequence ID" value="PAV17865.1"/>
    <property type="molecule type" value="Genomic_DNA"/>
</dbReference>
<dbReference type="PANTHER" id="PTHR36855">
    <property type="entry name" value="CHROMOSOME 10, WHOLE GENOME SHOTGUN SEQUENCE"/>
    <property type="match status" value="1"/>
</dbReference>
<feature type="region of interest" description="Disordered" evidence="1">
    <location>
        <begin position="131"/>
        <end position="160"/>
    </location>
</feature>
<evidence type="ECO:0000259" key="2">
    <source>
        <dbReference type="Pfam" id="PF17733"/>
    </source>
</evidence>
<reference evidence="4 5" key="1">
    <citation type="journal article" date="2017" name="Mol. Ecol.">
        <title>Comparative and population genomic landscape of Phellinus noxius: A hypervariable fungus causing root rot in trees.</title>
        <authorList>
            <person name="Chung C.L."/>
            <person name="Lee T.J."/>
            <person name="Akiba M."/>
            <person name="Lee H.H."/>
            <person name="Kuo T.H."/>
            <person name="Liu D."/>
            <person name="Ke H.M."/>
            <person name="Yokoi T."/>
            <person name="Roa M.B."/>
            <person name="Lu M.J."/>
            <person name="Chang Y.Y."/>
            <person name="Ann P.J."/>
            <person name="Tsai J.N."/>
            <person name="Chen C.Y."/>
            <person name="Tzean S.S."/>
            <person name="Ota Y."/>
            <person name="Hattori T."/>
            <person name="Sahashi N."/>
            <person name="Liou R.F."/>
            <person name="Kikuchi T."/>
            <person name="Tsai I.J."/>
        </authorList>
    </citation>
    <scope>NUCLEOTIDE SEQUENCE [LARGE SCALE GENOMIC DNA]</scope>
    <source>
        <strain evidence="4 5">FFPRI411160</strain>
    </source>
</reference>
<feature type="compositionally biased region" description="Low complexity" evidence="1">
    <location>
        <begin position="131"/>
        <end position="140"/>
    </location>
</feature>
<organism evidence="4 5">
    <name type="scientific">Pyrrhoderma noxium</name>
    <dbReference type="NCBI Taxonomy" id="2282107"/>
    <lineage>
        <taxon>Eukaryota</taxon>
        <taxon>Fungi</taxon>
        <taxon>Dikarya</taxon>
        <taxon>Basidiomycota</taxon>
        <taxon>Agaricomycotina</taxon>
        <taxon>Agaricomycetes</taxon>
        <taxon>Hymenochaetales</taxon>
        <taxon>Hymenochaetaceae</taxon>
        <taxon>Pyrrhoderma</taxon>
    </lineage>
</organism>
<comment type="caution">
    <text evidence="4">The sequence shown here is derived from an EMBL/GenBank/DDBJ whole genome shotgun (WGS) entry which is preliminary data.</text>
</comment>
<keyword evidence="5" id="KW-1185">Reference proteome</keyword>
<dbReference type="OrthoDB" id="9936937at2759"/>
<feature type="domain" description="PEX14-like helix-turn-helix" evidence="3">
    <location>
        <begin position="2"/>
        <end position="62"/>
    </location>
</feature>
<dbReference type="InterPro" id="IPR040554">
    <property type="entry name" value="KPWE_PEX14_dom"/>
</dbReference>
<dbReference type="InParanoid" id="A0A286UEE6"/>
<dbReference type="Pfam" id="PF17733">
    <property type="entry name" value="KPWE_dom"/>
    <property type="match status" value="1"/>
</dbReference>
<protein>
    <submittedName>
        <fullName evidence="4">Uncharacterized protein</fullName>
    </submittedName>
</protein>
<dbReference type="InterPro" id="IPR058841">
    <property type="entry name" value="HTH_76"/>
</dbReference>
<evidence type="ECO:0000313" key="5">
    <source>
        <dbReference type="Proteomes" id="UP000217199"/>
    </source>
</evidence>
<dbReference type="STRING" id="2282107.A0A286UEE6"/>